<reference evidence="3" key="2">
    <citation type="submission" date="2020-11" db="EMBL/GenBank/DDBJ databases">
        <authorList>
            <person name="Cecchin M."/>
            <person name="Marcolungo L."/>
            <person name="Rossato M."/>
            <person name="Girolomoni L."/>
            <person name="Cosentino E."/>
            <person name="Cuine S."/>
            <person name="Li-Beisson Y."/>
            <person name="Delledonne M."/>
            <person name="Ballottari M."/>
        </authorList>
    </citation>
    <scope>NUCLEOTIDE SEQUENCE</scope>
    <source>
        <strain evidence="3">211/11P</strain>
        <tissue evidence="3">Whole cell</tissue>
    </source>
</reference>
<comment type="caution">
    <text evidence="3">The sequence shown here is derived from an EMBL/GenBank/DDBJ whole genome shotgun (WGS) entry which is preliminary data.</text>
</comment>
<evidence type="ECO:0000313" key="3">
    <source>
        <dbReference type="EMBL" id="KAI3435569.1"/>
    </source>
</evidence>
<gene>
    <name evidence="3" type="ORF">D9Q98_001634</name>
</gene>
<dbReference type="Proteomes" id="UP001055712">
    <property type="component" value="Unassembled WGS sequence"/>
</dbReference>
<reference evidence="3" key="1">
    <citation type="journal article" date="2019" name="Plant J.">
        <title>Chlorella vulgaris genome assembly and annotation reveals the molecular basis for metabolic acclimation to high light conditions.</title>
        <authorList>
            <person name="Cecchin M."/>
            <person name="Marcolungo L."/>
            <person name="Rossato M."/>
            <person name="Girolomoni L."/>
            <person name="Cosentino E."/>
            <person name="Cuine S."/>
            <person name="Li-Beisson Y."/>
            <person name="Delledonne M."/>
            <person name="Ballottari M."/>
        </authorList>
    </citation>
    <scope>NUCLEOTIDE SEQUENCE</scope>
    <source>
        <strain evidence="3">211/11P</strain>
    </source>
</reference>
<keyword evidence="4" id="KW-1185">Reference proteome</keyword>
<proteinExistence type="inferred from homology"/>
<keyword evidence="2" id="KW-1133">Transmembrane helix</keyword>
<evidence type="ECO:0000256" key="1">
    <source>
        <dbReference type="ARBA" id="ARBA00009846"/>
    </source>
</evidence>
<accession>A0A9D4YZJ2</accession>
<dbReference type="InterPro" id="IPR007572">
    <property type="entry name" value="Uncharacterised_Ycf20"/>
</dbReference>
<dbReference type="Pfam" id="PF04483">
    <property type="entry name" value="DUF565"/>
    <property type="match status" value="1"/>
</dbReference>
<feature type="transmembrane region" description="Helical" evidence="2">
    <location>
        <begin position="137"/>
        <end position="155"/>
    </location>
</feature>
<dbReference type="PANTHER" id="PTHR33787">
    <property type="match status" value="1"/>
</dbReference>
<evidence type="ECO:0000313" key="4">
    <source>
        <dbReference type="Proteomes" id="UP001055712"/>
    </source>
</evidence>
<dbReference type="OrthoDB" id="5493at2759"/>
<protein>
    <recommendedName>
        <fullName evidence="5">Ycf20-like protein</fullName>
    </recommendedName>
</protein>
<name>A0A9D4YZJ2_CHLVU</name>
<dbReference type="AlphaFoldDB" id="A0A9D4YZJ2"/>
<keyword evidence="2" id="KW-0812">Transmembrane</keyword>
<evidence type="ECO:0008006" key="5">
    <source>
        <dbReference type="Google" id="ProtNLM"/>
    </source>
</evidence>
<dbReference type="PANTHER" id="PTHR33787:SF5">
    <property type="entry name" value="YCF20-LIKE PROTEIN"/>
    <property type="match status" value="1"/>
</dbReference>
<keyword evidence="2" id="KW-0472">Membrane</keyword>
<evidence type="ECO:0000256" key="2">
    <source>
        <dbReference type="SAM" id="Phobius"/>
    </source>
</evidence>
<comment type="similarity">
    <text evidence="1">Belongs to the ycf20 family.</text>
</comment>
<organism evidence="3 4">
    <name type="scientific">Chlorella vulgaris</name>
    <name type="common">Green alga</name>
    <dbReference type="NCBI Taxonomy" id="3077"/>
    <lineage>
        <taxon>Eukaryota</taxon>
        <taxon>Viridiplantae</taxon>
        <taxon>Chlorophyta</taxon>
        <taxon>core chlorophytes</taxon>
        <taxon>Trebouxiophyceae</taxon>
        <taxon>Chlorellales</taxon>
        <taxon>Chlorellaceae</taxon>
        <taxon>Chlorella clade</taxon>
        <taxon>Chlorella</taxon>
    </lineage>
</organism>
<dbReference type="EMBL" id="SIDB01000002">
    <property type="protein sequence ID" value="KAI3435569.1"/>
    <property type="molecule type" value="Genomic_DNA"/>
</dbReference>
<sequence length="162" mass="17849">MTPTCALPEVIAGRPGALRGAAIGRPSSRQCLEPLQRAQGVSGRGRRRISIEARDRQRRLLTYVLSMPQRIDRYLESSWFRKWSWAGISFCSGFYAGNIATLSFGALAVNDVLAAVITLLFCEVVTDLYYTAKEPSIFLWYLNAFKIGLIGSLLADAAKLGS</sequence>